<name>A0A2T0HV07_PSEFL</name>
<sequence>MLAKIVNDNAASRAPSGALRFFASKLAPTKERQKAAIVVFRVPRLCLAEGLCHDDPTAG</sequence>
<protein>
    <submittedName>
        <fullName evidence="1">Uncharacterized protein</fullName>
    </submittedName>
</protein>
<reference evidence="1 2" key="1">
    <citation type="submission" date="2018-03" db="EMBL/GenBank/DDBJ databases">
        <title>Blue discolouration in mozzarella cheese caused by Pseudomonas fluorescens.</title>
        <authorList>
            <person name="Chiesa F."/>
            <person name="Dalmasso A."/>
            <person name="Lomonaco S."/>
        </authorList>
    </citation>
    <scope>NUCLEOTIDE SEQUENCE [LARGE SCALE GENOMIC DNA]</scope>
    <source>
        <strain evidence="1 2">11293</strain>
    </source>
</reference>
<dbReference type="Proteomes" id="UP000239731">
    <property type="component" value="Unassembled WGS sequence"/>
</dbReference>
<dbReference type="EMBL" id="PVUH01000019">
    <property type="protein sequence ID" value="PRW86901.1"/>
    <property type="molecule type" value="Genomic_DNA"/>
</dbReference>
<comment type="caution">
    <text evidence="1">The sequence shown here is derived from an EMBL/GenBank/DDBJ whole genome shotgun (WGS) entry which is preliminary data.</text>
</comment>
<dbReference type="AlphaFoldDB" id="A0A2T0HV07"/>
<gene>
    <name evidence="1" type="ORF">C7A10_24055</name>
</gene>
<accession>A0A2T0HV07</accession>
<evidence type="ECO:0000313" key="1">
    <source>
        <dbReference type="EMBL" id="PRW86901.1"/>
    </source>
</evidence>
<proteinExistence type="predicted"/>
<organism evidence="1 2">
    <name type="scientific">Pseudomonas fluorescens</name>
    <dbReference type="NCBI Taxonomy" id="294"/>
    <lineage>
        <taxon>Bacteria</taxon>
        <taxon>Pseudomonadati</taxon>
        <taxon>Pseudomonadota</taxon>
        <taxon>Gammaproteobacteria</taxon>
        <taxon>Pseudomonadales</taxon>
        <taxon>Pseudomonadaceae</taxon>
        <taxon>Pseudomonas</taxon>
    </lineage>
</organism>
<evidence type="ECO:0000313" key="2">
    <source>
        <dbReference type="Proteomes" id="UP000239731"/>
    </source>
</evidence>